<protein>
    <submittedName>
        <fullName evidence="1">Uncharacterized protein</fullName>
    </submittedName>
</protein>
<dbReference type="EMBL" id="RXGA01000003">
    <property type="protein sequence ID" value="RWX73415.1"/>
    <property type="molecule type" value="Genomic_DNA"/>
</dbReference>
<proteinExistence type="predicted"/>
<reference evidence="1 2" key="1">
    <citation type="submission" date="2018-12" db="EMBL/GenBank/DDBJ databases">
        <title>The complete genome of the methanogenic archaea of the candidate phylum Verstraetearchaeota, obtained from the metagenome of underground thermal water.</title>
        <authorList>
            <person name="Kadnikov V.V."/>
            <person name="Mardanov A.V."/>
            <person name="Beletsky A.V."/>
            <person name="Karnachuk O.V."/>
            <person name="Ravin N.V."/>
        </authorList>
    </citation>
    <scope>NUCLEOTIDE SEQUENCE [LARGE SCALE GENOMIC DNA]</scope>
    <source>
        <strain evidence="1">Ch88</strain>
    </source>
</reference>
<name>A0A444L744_METS7</name>
<evidence type="ECO:0000313" key="2">
    <source>
        <dbReference type="Proteomes" id="UP000288215"/>
    </source>
</evidence>
<comment type="caution">
    <text evidence="1">The sequence shown here is derived from an EMBL/GenBank/DDBJ whole genome shotgun (WGS) entry which is preliminary data.</text>
</comment>
<dbReference type="Proteomes" id="UP000288215">
    <property type="component" value="Unassembled WGS sequence"/>
</dbReference>
<sequence length="46" mass="5104">MLSGPERLNPVFETSQEKAKRMEKASARRHIAGIALDRPDLGVITL</sequence>
<dbReference type="AlphaFoldDB" id="A0A444L744"/>
<evidence type="ECO:0000313" key="1">
    <source>
        <dbReference type="EMBL" id="RWX73415.1"/>
    </source>
</evidence>
<gene>
    <name evidence="1" type="ORF">Metus_1389</name>
</gene>
<organism evidence="1 2">
    <name type="scientific">Methanosuratincola subterraneus</name>
    <dbReference type="NCBI Taxonomy" id="2593994"/>
    <lineage>
        <taxon>Archaea</taxon>
        <taxon>Thermoproteota</taxon>
        <taxon>Methanosuratincolia</taxon>
        <taxon>Candidatus Methanomethylicales</taxon>
        <taxon>Candidatus Methanomethylicaceae</taxon>
        <taxon>Candidatus Methanosuratincola (ex Vanwonterghem et al. 2016)</taxon>
    </lineage>
</organism>
<accession>A0A444L744</accession>